<dbReference type="InterPro" id="IPR054722">
    <property type="entry name" value="PolX-like_BBD"/>
</dbReference>
<evidence type="ECO:0000256" key="4">
    <source>
        <dbReference type="ARBA" id="ARBA00023136"/>
    </source>
</evidence>
<name>A0A5N6N1R9_9ASTR</name>
<dbReference type="EMBL" id="SZYD01000014">
    <property type="protein sequence ID" value="KAD4180528.1"/>
    <property type="molecule type" value="Genomic_DNA"/>
</dbReference>
<dbReference type="GO" id="GO:0003676">
    <property type="term" value="F:nucleic acid binding"/>
    <property type="evidence" value="ECO:0007669"/>
    <property type="project" value="InterPro"/>
</dbReference>
<dbReference type="InterPro" id="IPR043573">
    <property type="entry name" value="Fig4-like"/>
</dbReference>
<reference evidence="10 11" key="1">
    <citation type="submission" date="2019-05" db="EMBL/GenBank/DDBJ databases">
        <title>Mikania micrantha, genome provides insights into the molecular mechanism of rapid growth.</title>
        <authorList>
            <person name="Liu B."/>
        </authorList>
    </citation>
    <scope>NUCLEOTIDE SEQUENCE [LARGE SCALE GENOMIC DNA]</scope>
    <source>
        <strain evidence="10">NLD-2019</strain>
        <tissue evidence="10">Leaf</tissue>
    </source>
</reference>
<keyword evidence="2" id="KW-0926">Vacuole</keyword>
<evidence type="ECO:0000259" key="9">
    <source>
        <dbReference type="PROSITE" id="PS50994"/>
    </source>
</evidence>
<comment type="catalytic activity">
    <reaction evidence="5">
        <text>a 1,2-diacyl-sn-glycero-3-phospho-(1D-myo-inositol-3,5-bisphosphate) + H2O = a 1,2-diacyl-sn-glycero-3-phospho-(1D-myo-inositol-3-phosphate) + phosphate</text>
        <dbReference type="Rhea" id="RHEA:32955"/>
        <dbReference type="ChEBI" id="CHEBI:15377"/>
        <dbReference type="ChEBI" id="CHEBI:43474"/>
        <dbReference type="ChEBI" id="CHEBI:57923"/>
        <dbReference type="ChEBI" id="CHEBI:58088"/>
    </reaction>
</comment>
<comment type="caution">
    <text evidence="10">The sequence shown here is derived from an EMBL/GenBank/DDBJ whole genome shotgun (WGS) entry which is preliminary data.</text>
</comment>
<organism evidence="10 11">
    <name type="scientific">Mikania micrantha</name>
    <name type="common">bitter vine</name>
    <dbReference type="NCBI Taxonomy" id="192012"/>
    <lineage>
        <taxon>Eukaryota</taxon>
        <taxon>Viridiplantae</taxon>
        <taxon>Streptophyta</taxon>
        <taxon>Embryophyta</taxon>
        <taxon>Tracheophyta</taxon>
        <taxon>Spermatophyta</taxon>
        <taxon>Magnoliopsida</taxon>
        <taxon>eudicotyledons</taxon>
        <taxon>Gunneridae</taxon>
        <taxon>Pentapetalae</taxon>
        <taxon>asterids</taxon>
        <taxon>campanulids</taxon>
        <taxon>Asterales</taxon>
        <taxon>Asteraceae</taxon>
        <taxon>Asteroideae</taxon>
        <taxon>Heliantheae alliance</taxon>
        <taxon>Eupatorieae</taxon>
        <taxon>Mikania</taxon>
    </lineage>
</organism>
<keyword evidence="11" id="KW-1185">Reference proteome</keyword>
<dbReference type="Proteomes" id="UP000326396">
    <property type="component" value="Linkage Group LG4"/>
</dbReference>
<dbReference type="PROSITE" id="PS50275">
    <property type="entry name" value="SAC"/>
    <property type="match status" value="1"/>
</dbReference>
<dbReference type="Gene3D" id="3.30.420.10">
    <property type="entry name" value="Ribonuclease H-like superfamily/Ribonuclease H"/>
    <property type="match status" value="1"/>
</dbReference>
<keyword evidence="4" id="KW-0472">Membrane</keyword>
<dbReference type="PANTHER" id="PTHR45738">
    <property type="entry name" value="POLYPHOSPHOINOSITIDE PHOSPHATASE"/>
    <property type="match status" value="1"/>
</dbReference>
<sequence>MLELIGHTSKFCKRKTNENKNGATFWHKEDGESSVMNREEDFDPDSMFMIFNMQENVNKDLWYLDSGCSNHMTGVKDMFDSIDASTKREVRTGDDKILVVLGNGNVTFKDMNNQKTISDVYYVSGLKHNLLSIGQMIEKGYDIHFKRNGVCLIRNANGILVGKVSMTENRMFPIHLQENMFSLNMTEIENSTLWHLRFGHINYDSLVTMSKKGMVKGFPVIKKVEGICDGCALGKHSRKPFCQGKAWRATKPLELVHSDICGPMKTSTINGNRYVLTFIDDFSRKVWLYFVKEKGEAFSCFKTFKVFVENQCGEKLKGLRTDRGGEFCGNDFQIFLKENGILHQLTTSYTPQQNGVAERKNRSLLELARSMLKNKKMPDDYWGEAVSGCIAYAHIPDQRRNKLDDKSEKCIFVGYSEHSKAYKLFNPDTEKVIISRDVLFDENKSWFEDNSSSIKDGYGGSDLIINEATEAPQSDEHVSQNNIQPNDSVESSFSDSSDESSTDDTNLLNKKKVVRERSLGDLYANTRRMDPPQVDFAIIVVSSSTIVESLYKKLLCMVDLTKDLFFSYSYHIMHSLQKNTCNNENDAPVLYETMFVWNEFLTRGVRNFLQNTVWTVALIYGFFKQDKLPISGRDFRLTLISRRSRHYAGTRYLKRGVNEKGRVANDVETEQILFEDVPEGFPMQITSVVQNRGSIPLFWSQETSRLNIKPDITSPPTPFLAITGDKMGMLKHAGQRHKCVAIFKQTDCICIDTDWFLLLSNAASFGHLKINDGNENANDVEEDLSGVGDKDCVRISSLFQKGVLRTNCIDCLDRTNVAQYAYGLAALGHQLHALGAIDSSKIDLDDPLAQELMGFYERMGDTLAHQYGGSAAHNKVFSEVRGQWKAATQSQEFFRTLQRYYNNAYMDAEKQNAINVFLGHFQPRDGRPEVWELDSDQHLSMYRNGQSMVDEDRRSLHKKSLSDGNIIHGSKSPATTSLSPSSLSCSLNMGKNFACSSMLDGSLPGGSKMISESTPEISASCEAFSRWGVFEELRKDDKESDSFDYSNFVDLDWLSFSCGKESLGRSIFKYSSRNETNEILAETALSTSEASIKGRGRGSKLNEEYSDSFLRWVNHGETLCH</sequence>
<dbReference type="PROSITE" id="PS50994">
    <property type="entry name" value="INTEGRASE"/>
    <property type="match status" value="1"/>
</dbReference>
<dbReference type="PANTHER" id="PTHR45738:SF25">
    <property type="entry name" value="PHOSPHOINOSITIDE PHOSPHATASE SAC3-RELATED"/>
    <property type="match status" value="1"/>
</dbReference>
<dbReference type="InterPro" id="IPR036397">
    <property type="entry name" value="RNaseH_sf"/>
</dbReference>
<evidence type="ECO:0000256" key="2">
    <source>
        <dbReference type="ARBA" id="ARBA00022554"/>
    </source>
</evidence>
<dbReference type="GO" id="GO:0046856">
    <property type="term" value="P:phosphatidylinositol dephosphorylation"/>
    <property type="evidence" value="ECO:0007669"/>
    <property type="project" value="InterPro"/>
</dbReference>
<dbReference type="OrthoDB" id="6776856at2759"/>
<evidence type="ECO:0000256" key="1">
    <source>
        <dbReference type="ARBA" id="ARBA00004148"/>
    </source>
</evidence>
<evidence type="ECO:0000256" key="3">
    <source>
        <dbReference type="ARBA" id="ARBA00022801"/>
    </source>
</evidence>
<dbReference type="GO" id="GO:0043813">
    <property type="term" value="F:phosphatidylinositol-3,5-bisphosphate 5-phosphatase activity"/>
    <property type="evidence" value="ECO:0007669"/>
    <property type="project" value="InterPro"/>
</dbReference>
<proteinExistence type="predicted"/>
<dbReference type="Pfam" id="PF22936">
    <property type="entry name" value="Pol_BBD"/>
    <property type="match status" value="1"/>
</dbReference>
<comment type="subunit">
    <text evidence="6">Component of the PI(3,5)P2 regulatory complex at least composed of ATG18, SAC/FIG4, FAB1 and VAC14.</text>
</comment>
<evidence type="ECO:0000313" key="11">
    <source>
        <dbReference type="Proteomes" id="UP000326396"/>
    </source>
</evidence>
<dbReference type="SUPFAM" id="SSF53098">
    <property type="entry name" value="Ribonuclease H-like"/>
    <property type="match status" value="1"/>
</dbReference>
<feature type="region of interest" description="Disordered" evidence="7">
    <location>
        <begin position="471"/>
        <end position="507"/>
    </location>
</feature>
<dbReference type="InterPro" id="IPR001584">
    <property type="entry name" value="Integrase_cat-core"/>
</dbReference>
<dbReference type="AlphaFoldDB" id="A0A5N6N1R9"/>
<dbReference type="InterPro" id="IPR057670">
    <property type="entry name" value="SH3_retrovirus"/>
</dbReference>
<accession>A0A5N6N1R9</accession>
<gene>
    <name evidence="10" type="ORF">E3N88_29119</name>
</gene>
<evidence type="ECO:0000256" key="7">
    <source>
        <dbReference type="SAM" id="MobiDB-lite"/>
    </source>
</evidence>
<dbReference type="Pfam" id="PF13976">
    <property type="entry name" value="gag_pre-integrs"/>
    <property type="match status" value="1"/>
</dbReference>
<comment type="subcellular location">
    <subcellularLocation>
        <location evidence="1">Vacuole membrane</location>
        <topology evidence="1">Peripheral membrane protein</topology>
    </subcellularLocation>
</comment>
<dbReference type="InterPro" id="IPR025724">
    <property type="entry name" value="GAG-pre-integrase_dom"/>
</dbReference>
<evidence type="ECO:0008006" key="12">
    <source>
        <dbReference type="Google" id="ProtNLM"/>
    </source>
</evidence>
<evidence type="ECO:0000313" key="10">
    <source>
        <dbReference type="EMBL" id="KAD4180528.1"/>
    </source>
</evidence>
<evidence type="ECO:0000256" key="6">
    <source>
        <dbReference type="ARBA" id="ARBA00023464"/>
    </source>
</evidence>
<dbReference type="InterPro" id="IPR012337">
    <property type="entry name" value="RNaseH-like_sf"/>
</dbReference>
<evidence type="ECO:0000256" key="5">
    <source>
        <dbReference type="ARBA" id="ARBA00023337"/>
    </source>
</evidence>
<feature type="domain" description="SAC" evidence="8">
    <location>
        <begin position="555"/>
        <end position="869"/>
    </location>
</feature>
<dbReference type="Pfam" id="PF25597">
    <property type="entry name" value="SH3_retrovirus"/>
    <property type="match status" value="1"/>
</dbReference>
<feature type="domain" description="Integrase catalytic" evidence="9">
    <location>
        <begin position="248"/>
        <end position="416"/>
    </location>
</feature>
<protein>
    <recommendedName>
        <fullName evidence="12">Integrase catalytic domain-containing protein</fullName>
    </recommendedName>
</protein>
<dbReference type="GO" id="GO:0015074">
    <property type="term" value="P:DNA integration"/>
    <property type="evidence" value="ECO:0007669"/>
    <property type="project" value="InterPro"/>
</dbReference>
<dbReference type="Pfam" id="PF00665">
    <property type="entry name" value="rve"/>
    <property type="match status" value="1"/>
</dbReference>
<evidence type="ECO:0000259" key="8">
    <source>
        <dbReference type="PROSITE" id="PS50275"/>
    </source>
</evidence>
<dbReference type="InterPro" id="IPR002013">
    <property type="entry name" value="SAC_dom"/>
</dbReference>
<dbReference type="Pfam" id="PF02383">
    <property type="entry name" value="Syja_N"/>
    <property type="match status" value="1"/>
</dbReference>
<dbReference type="GO" id="GO:0005774">
    <property type="term" value="C:vacuolar membrane"/>
    <property type="evidence" value="ECO:0007669"/>
    <property type="project" value="UniProtKB-SubCell"/>
</dbReference>
<keyword evidence="3" id="KW-0378">Hydrolase</keyword>